<evidence type="ECO:0000259" key="1">
    <source>
        <dbReference type="PROSITE" id="PS51736"/>
    </source>
</evidence>
<dbReference type="GO" id="GO:0000150">
    <property type="term" value="F:DNA strand exchange activity"/>
    <property type="evidence" value="ECO:0007669"/>
    <property type="project" value="InterPro"/>
</dbReference>
<dbReference type="InterPro" id="IPR036162">
    <property type="entry name" value="Resolvase-like_N_sf"/>
</dbReference>
<name>A0A1V4SRD8_RUMHU</name>
<dbReference type="Pfam" id="PF07508">
    <property type="entry name" value="Recombinase"/>
    <property type="match status" value="1"/>
</dbReference>
<dbReference type="Proteomes" id="UP000191554">
    <property type="component" value="Unassembled WGS sequence"/>
</dbReference>
<dbReference type="EMBL" id="MZGX01000001">
    <property type="protein sequence ID" value="OPX46432.1"/>
    <property type="molecule type" value="Genomic_DNA"/>
</dbReference>
<dbReference type="InterPro" id="IPR038109">
    <property type="entry name" value="DNA_bind_recomb_sf"/>
</dbReference>
<sequence>MRAAIYTRVSTEEQAREGYSLAAQEKVLRDYCELKNIEVIEVYSDEGISAGTMIKRPDMLRMLSDAREYKFDFILVWKLTRFSRNLKDLLNTCDELERHGVYLQSFSENFDGKTPAGRLMRGVLGLMGQFEREVLSENVILGLTERAYGGARTCSQLLGYDVIKGGSMTVNQTEAEIVKFIFSTYLKYKNLTEVASLCRQKGFRGKRGRKFDAFKIEVILTRFVYAGFYNWHNKPLKGDFEPIISIKTYNKTQQLLKAQGSIVGRNRKHELVFL</sequence>
<evidence type="ECO:0000313" key="3">
    <source>
        <dbReference type="EMBL" id="OPX46432.1"/>
    </source>
</evidence>
<reference evidence="3 4" key="1">
    <citation type="submission" date="2017-03" db="EMBL/GenBank/DDBJ databases">
        <title>Genome sequence of Clostridium hungatei DSM 14427.</title>
        <authorList>
            <person name="Poehlein A."/>
            <person name="Daniel R."/>
        </authorList>
    </citation>
    <scope>NUCLEOTIDE SEQUENCE [LARGE SCALE GENOMIC DNA]</scope>
    <source>
        <strain evidence="3 4">DSM 14427</strain>
    </source>
</reference>
<dbReference type="OrthoDB" id="9781670at2"/>
<dbReference type="Gene3D" id="3.40.50.1390">
    <property type="entry name" value="Resolvase, N-terminal catalytic domain"/>
    <property type="match status" value="1"/>
</dbReference>
<feature type="domain" description="Recombinase" evidence="2">
    <location>
        <begin position="157"/>
        <end position="262"/>
    </location>
</feature>
<dbReference type="Gene3D" id="3.90.1750.20">
    <property type="entry name" value="Putative Large Serine Recombinase, Chain B, Domain 2"/>
    <property type="match status" value="1"/>
</dbReference>
<dbReference type="InterPro" id="IPR006119">
    <property type="entry name" value="Resolv_N"/>
</dbReference>
<organism evidence="3 4">
    <name type="scientific">Ruminiclostridium hungatei</name>
    <name type="common">Clostridium hungatei</name>
    <dbReference type="NCBI Taxonomy" id="48256"/>
    <lineage>
        <taxon>Bacteria</taxon>
        <taxon>Bacillati</taxon>
        <taxon>Bacillota</taxon>
        <taxon>Clostridia</taxon>
        <taxon>Eubacteriales</taxon>
        <taxon>Oscillospiraceae</taxon>
        <taxon>Ruminiclostridium</taxon>
    </lineage>
</organism>
<dbReference type="AlphaFoldDB" id="A0A1V4SRD8"/>
<dbReference type="PROSITE" id="PS51736">
    <property type="entry name" value="RECOMBINASES_3"/>
    <property type="match status" value="1"/>
</dbReference>
<evidence type="ECO:0000313" key="4">
    <source>
        <dbReference type="Proteomes" id="UP000191554"/>
    </source>
</evidence>
<gene>
    <name evidence="3" type="primary">hin_2</name>
    <name evidence="3" type="ORF">CLHUN_02480</name>
</gene>
<dbReference type="InterPro" id="IPR050639">
    <property type="entry name" value="SSR_resolvase"/>
</dbReference>
<dbReference type="STRING" id="48256.CLHUN_02480"/>
<feature type="domain" description="Resolvase/invertase-type recombinase catalytic" evidence="1">
    <location>
        <begin position="2"/>
        <end position="150"/>
    </location>
</feature>
<dbReference type="InterPro" id="IPR011109">
    <property type="entry name" value="DNA_bind_recombinase_dom"/>
</dbReference>
<protein>
    <submittedName>
        <fullName evidence="3">DNA-invertase hin</fullName>
    </submittedName>
</protein>
<dbReference type="SMART" id="SM00857">
    <property type="entry name" value="Resolvase"/>
    <property type="match status" value="1"/>
</dbReference>
<evidence type="ECO:0000259" key="2">
    <source>
        <dbReference type="PROSITE" id="PS51737"/>
    </source>
</evidence>
<dbReference type="CDD" id="cd00338">
    <property type="entry name" value="Ser_Recombinase"/>
    <property type="match status" value="1"/>
</dbReference>
<dbReference type="GO" id="GO:0003677">
    <property type="term" value="F:DNA binding"/>
    <property type="evidence" value="ECO:0007669"/>
    <property type="project" value="InterPro"/>
</dbReference>
<dbReference type="PANTHER" id="PTHR30461:SF23">
    <property type="entry name" value="DNA RECOMBINASE-RELATED"/>
    <property type="match status" value="1"/>
</dbReference>
<dbReference type="PROSITE" id="PS51737">
    <property type="entry name" value="RECOMBINASE_DNA_BIND"/>
    <property type="match status" value="1"/>
</dbReference>
<dbReference type="Pfam" id="PF00239">
    <property type="entry name" value="Resolvase"/>
    <property type="match status" value="1"/>
</dbReference>
<accession>A0A1V4SRD8</accession>
<dbReference type="PANTHER" id="PTHR30461">
    <property type="entry name" value="DNA-INVERTASE FROM LAMBDOID PROPHAGE"/>
    <property type="match status" value="1"/>
</dbReference>
<keyword evidence="4" id="KW-1185">Reference proteome</keyword>
<dbReference type="RefSeq" id="WP_133051077.1">
    <property type="nucleotide sequence ID" value="NZ_MZGX01000001.1"/>
</dbReference>
<dbReference type="SUPFAM" id="SSF53041">
    <property type="entry name" value="Resolvase-like"/>
    <property type="match status" value="1"/>
</dbReference>
<proteinExistence type="predicted"/>
<comment type="caution">
    <text evidence="3">The sequence shown here is derived from an EMBL/GenBank/DDBJ whole genome shotgun (WGS) entry which is preliminary data.</text>
</comment>